<accession>A0AA38PJD9</accession>
<dbReference type="Pfam" id="PF10224">
    <property type="entry name" value="DUF2205"/>
    <property type="match status" value="1"/>
</dbReference>
<name>A0AA38PJD9_9AGAR</name>
<evidence type="ECO:0000313" key="2">
    <source>
        <dbReference type="Proteomes" id="UP001163846"/>
    </source>
</evidence>
<dbReference type="Proteomes" id="UP001163846">
    <property type="component" value="Unassembled WGS sequence"/>
</dbReference>
<sequence length="81" mass="9114">MSFDSFNEPWALPTSSEPGDIVTEALKKEKVLKEIAASQEDLKALYGRVQSIQKEVDKVSSENQTLQMYIDNLAVQIAKNR</sequence>
<dbReference type="InterPro" id="IPR019357">
    <property type="entry name" value="SCOC"/>
</dbReference>
<dbReference type="AlphaFoldDB" id="A0AA38PJD9"/>
<gene>
    <name evidence="1" type="ORF">F5878DRAFT_552904</name>
</gene>
<keyword evidence="2" id="KW-1185">Reference proteome</keyword>
<proteinExistence type="predicted"/>
<evidence type="ECO:0000313" key="1">
    <source>
        <dbReference type="EMBL" id="KAJ3844044.1"/>
    </source>
</evidence>
<dbReference type="Gene3D" id="1.20.5.170">
    <property type="match status" value="1"/>
</dbReference>
<organism evidence="1 2">
    <name type="scientific">Lentinula raphanica</name>
    <dbReference type="NCBI Taxonomy" id="153919"/>
    <lineage>
        <taxon>Eukaryota</taxon>
        <taxon>Fungi</taxon>
        <taxon>Dikarya</taxon>
        <taxon>Basidiomycota</taxon>
        <taxon>Agaricomycotina</taxon>
        <taxon>Agaricomycetes</taxon>
        <taxon>Agaricomycetidae</taxon>
        <taxon>Agaricales</taxon>
        <taxon>Marasmiineae</taxon>
        <taxon>Omphalotaceae</taxon>
        <taxon>Lentinula</taxon>
    </lineage>
</organism>
<comment type="caution">
    <text evidence="1">The sequence shown here is derived from an EMBL/GenBank/DDBJ whole genome shotgun (WGS) entry which is preliminary data.</text>
</comment>
<protein>
    <submittedName>
        <fullName evidence="1">Uncharacterized protein</fullName>
    </submittedName>
</protein>
<reference evidence="1" key="1">
    <citation type="submission" date="2022-08" db="EMBL/GenBank/DDBJ databases">
        <authorList>
            <consortium name="DOE Joint Genome Institute"/>
            <person name="Min B."/>
            <person name="Riley R."/>
            <person name="Sierra-Patev S."/>
            <person name="Naranjo-Ortiz M."/>
            <person name="Looney B."/>
            <person name="Konkel Z."/>
            <person name="Slot J.C."/>
            <person name="Sakamoto Y."/>
            <person name="Steenwyk J.L."/>
            <person name="Rokas A."/>
            <person name="Carro J."/>
            <person name="Camarero S."/>
            <person name="Ferreira P."/>
            <person name="Molpeceres G."/>
            <person name="Ruiz-Duenas F.J."/>
            <person name="Serrano A."/>
            <person name="Henrissat B."/>
            <person name="Drula E."/>
            <person name="Hughes K.W."/>
            <person name="Mata J.L."/>
            <person name="Ishikawa N.K."/>
            <person name="Vargas-Isla R."/>
            <person name="Ushijima S."/>
            <person name="Smith C.A."/>
            <person name="Ahrendt S."/>
            <person name="Andreopoulos W."/>
            <person name="He G."/>
            <person name="Labutti K."/>
            <person name="Lipzen A."/>
            <person name="Ng V."/>
            <person name="Sandor L."/>
            <person name="Barry K."/>
            <person name="Martinez A.T."/>
            <person name="Xiao Y."/>
            <person name="Gibbons J.G."/>
            <person name="Terashima K."/>
            <person name="Hibbett D.S."/>
            <person name="Grigoriev I.V."/>
        </authorList>
    </citation>
    <scope>NUCLEOTIDE SEQUENCE</scope>
    <source>
        <strain evidence="1">TFB9207</strain>
    </source>
</reference>
<dbReference type="EMBL" id="MU805961">
    <property type="protein sequence ID" value="KAJ3844044.1"/>
    <property type="molecule type" value="Genomic_DNA"/>
</dbReference>
<feature type="non-terminal residue" evidence="1">
    <location>
        <position position="1"/>
    </location>
</feature>